<comment type="caution">
    <text evidence="2">The sequence shown here is derived from an EMBL/GenBank/DDBJ whole genome shotgun (WGS) entry which is preliminary data.</text>
</comment>
<dbReference type="NCBIfam" id="TIGR02532">
    <property type="entry name" value="IV_pilin_GFxxxE"/>
    <property type="match status" value="1"/>
</dbReference>
<organism evidence="2 3">
    <name type="scientific">Bowmanella denitrificans</name>
    <dbReference type="NCBI Taxonomy" id="366582"/>
    <lineage>
        <taxon>Bacteria</taxon>
        <taxon>Pseudomonadati</taxon>
        <taxon>Pseudomonadota</taxon>
        <taxon>Gammaproteobacteria</taxon>
        <taxon>Alteromonadales</taxon>
        <taxon>Alteromonadaceae</taxon>
        <taxon>Bowmanella</taxon>
    </lineage>
</organism>
<gene>
    <name evidence="2" type="ORF">GCM10009092_42860</name>
</gene>
<accession>A0ABN0XVS7</accession>
<dbReference type="PROSITE" id="PS00409">
    <property type="entry name" value="PROKAR_NTER_METHYL"/>
    <property type="match status" value="1"/>
</dbReference>
<dbReference type="Pfam" id="PF07963">
    <property type="entry name" value="N_methyl"/>
    <property type="match status" value="1"/>
</dbReference>
<dbReference type="RefSeq" id="WP_343847443.1">
    <property type="nucleotide sequence ID" value="NZ_BAAAEI010000031.1"/>
</dbReference>
<proteinExistence type="predicted"/>
<keyword evidence="1" id="KW-0472">Membrane</keyword>
<dbReference type="InterPro" id="IPR045584">
    <property type="entry name" value="Pilin-like"/>
</dbReference>
<keyword evidence="1" id="KW-1133">Transmembrane helix</keyword>
<name>A0ABN0XVS7_9ALTE</name>
<dbReference type="InterPro" id="IPR012902">
    <property type="entry name" value="N_methyl_site"/>
</dbReference>
<evidence type="ECO:0000313" key="2">
    <source>
        <dbReference type="EMBL" id="GAA0374063.1"/>
    </source>
</evidence>
<dbReference type="SUPFAM" id="SSF54523">
    <property type="entry name" value="Pili subunits"/>
    <property type="match status" value="1"/>
</dbReference>
<feature type="transmembrane region" description="Helical" evidence="1">
    <location>
        <begin position="6"/>
        <end position="26"/>
    </location>
</feature>
<dbReference type="Proteomes" id="UP001501757">
    <property type="component" value="Unassembled WGS sequence"/>
</dbReference>
<dbReference type="EMBL" id="BAAAEI010000031">
    <property type="protein sequence ID" value="GAA0374063.1"/>
    <property type="molecule type" value="Genomic_DNA"/>
</dbReference>
<evidence type="ECO:0000313" key="3">
    <source>
        <dbReference type="Proteomes" id="UP001501757"/>
    </source>
</evidence>
<keyword evidence="3" id="KW-1185">Reference proteome</keyword>
<dbReference type="Gene3D" id="3.30.700.10">
    <property type="entry name" value="Glycoprotein, Type 4 Pilin"/>
    <property type="match status" value="1"/>
</dbReference>
<evidence type="ECO:0000256" key="1">
    <source>
        <dbReference type="SAM" id="Phobius"/>
    </source>
</evidence>
<sequence length="188" mass="19845">MKTAGFTLLELIIVIIILGVLAVSAYSRFAGKDGVVEYTYQARLISSLRAMQMRAMQDTRDGYCFQVNLSAAAFGPPDFTHTAPGNPNLAYKLAGSAAEIARTCSTAIGSLTPDYLRTNGNEMAEEGLNLDGIASINHIGFDSLGRPVNNSNPANPVAQCTSGCRIDIKGVTSAGVCIEPQGFIHACP</sequence>
<keyword evidence="1" id="KW-0812">Transmembrane</keyword>
<reference evidence="2 3" key="1">
    <citation type="journal article" date="2019" name="Int. J. Syst. Evol. Microbiol.">
        <title>The Global Catalogue of Microorganisms (GCM) 10K type strain sequencing project: providing services to taxonomists for standard genome sequencing and annotation.</title>
        <authorList>
            <consortium name="The Broad Institute Genomics Platform"/>
            <consortium name="The Broad Institute Genome Sequencing Center for Infectious Disease"/>
            <person name="Wu L."/>
            <person name="Ma J."/>
        </authorList>
    </citation>
    <scope>NUCLEOTIDE SEQUENCE [LARGE SCALE GENOMIC DNA]</scope>
    <source>
        <strain evidence="2 3">JCM 13378</strain>
    </source>
</reference>
<protein>
    <submittedName>
        <fullName evidence="2">Type II secretion system protein</fullName>
    </submittedName>
</protein>